<name>A0AAQ3NRT4_VIGMU</name>
<dbReference type="InterPro" id="IPR036603">
    <property type="entry name" value="RBP11-like"/>
</dbReference>
<keyword evidence="5" id="KW-0539">Nucleus</keyword>
<evidence type="ECO:0000256" key="6">
    <source>
        <dbReference type="ARBA" id="ARBA00025751"/>
    </source>
</evidence>
<dbReference type="GO" id="GO:0006383">
    <property type="term" value="P:transcription by RNA polymerase III"/>
    <property type="evidence" value="ECO:0007669"/>
    <property type="project" value="TreeGrafter"/>
</dbReference>
<dbReference type="Proteomes" id="UP001374535">
    <property type="component" value="Chromosome 4"/>
</dbReference>
<comment type="subcellular location">
    <subcellularLocation>
        <location evidence="1">Nucleus</location>
    </subcellularLocation>
</comment>
<evidence type="ECO:0000256" key="1">
    <source>
        <dbReference type="ARBA" id="ARBA00004123"/>
    </source>
</evidence>
<evidence type="ECO:0000259" key="8">
    <source>
        <dbReference type="Pfam" id="PF13656"/>
    </source>
</evidence>
<dbReference type="Gene3D" id="3.30.1360.10">
    <property type="entry name" value="RNA polymerase, RBP11-like subunit"/>
    <property type="match status" value="1"/>
</dbReference>
<keyword evidence="3" id="KW-0240">DNA-directed RNA polymerase</keyword>
<dbReference type="GO" id="GO:0003899">
    <property type="term" value="F:DNA-directed RNA polymerase activity"/>
    <property type="evidence" value="ECO:0007669"/>
    <property type="project" value="InterPro"/>
</dbReference>
<dbReference type="CDD" id="cd07029">
    <property type="entry name" value="RNAP_I_III_AC19"/>
    <property type="match status" value="1"/>
</dbReference>
<dbReference type="PROSITE" id="PS01154">
    <property type="entry name" value="RNA_POL_L_13KD"/>
    <property type="match status" value="1"/>
</dbReference>
<keyword evidence="10" id="KW-1185">Reference proteome</keyword>
<dbReference type="InterPro" id="IPR022905">
    <property type="entry name" value="Rpo11-like"/>
</dbReference>
<keyword evidence="7" id="KW-0732">Signal</keyword>
<dbReference type="AlphaFoldDB" id="A0AAQ3NRT4"/>
<evidence type="ECO:0000313" key="10">
    <source>
        <dbReference type="Proteomes" id="UP001374535"/>
    </source>
</evidence>
<evidence type="ECO:0000256" key="5">
    <source>
        <dbReference type="ARBA" id="ARBA00023242"/>
    </source>
</evidence>
<evidence type="ECO:0000313" key="9">
    <source>
        <dbReference type="EMBL" id="WVZ14218.1"/>
    </source>
</evidence>
<feature type="chain" id="PRO_5042940294" description="DNA-directed RNA polymerases I and III subunit RPAC2" evidence="7">
    <location>
        <begin position="24"/>
        <end position="117"/>
    </location>
</feature>
<keyword evidence="4" id="KW-0804">Transcription</keyword>
<accession>A0AAQ3NRT4</accession>
<dbReference type="FunFam" id="3.30.1360.10:FF:000006">
    <property type="entry name" value="DNA-directed RNA polymerases I and III subunit RPAC2"/>
    <property type="match status" value="1"/>
</dbReference>
<reference evidence="9 10" key="1">
    <citation type="journal article" date="2023" name="Life. Sci Alliance">
        <title>Evolutionary insights into 3D genome organization and epigenetic landscape of Vigna mungo.</title>
        <authorList>
            <person name="Junaid A."/>
            <person name="Singh B."/>
            <person name="Bhatia S."/>
        </authorList>
    </citation>
    <scope>NUCLEOTIDE SEQUENCE [LARGE SCALE GENOMIC DNA]</scope>
    <source>
        <strain evidence="9">Urdbean</strain>
    </source>
</reference>
<feature type="signal peptide" evidence="7">
    <location>
        <begin position="1"/>
        <end position="23"/>
    </location>
</feature>
<evidence type="ECO:0000256" key="4">
    <source>
        <dbReference type="ARBA" id="ARBA00023163"/>
    </source>
</evidence>
<dbReference type="SUPFAM" id="SSF55257">
    <property type="entry name" value="RBP11-like subunits of RNA polymerase"/>
    <property type="match status" value="1"/>
</dbReference>
<feature type="domain" description="DNA-directed RNA polymerase RBP11-like dimerisation" evidence="8">
    <location>
        <begin position="31"/>
        <end position="101"/>
    </location>
</feature>
<evidence type="ECO:0000256" key="2">
    <source>
        <dbReference type="ARBA" id="ARBA00022079"/>
    </source>
</evidence>
<dbReference type="InterPro" id="IPR008193">
    <property type="entry name" value="RNA_pol_Rpb11_13-16kDa_CS"/>
</dbReference>
<dbReference type="GO" id="GO:0005736">
    <property type="term" value="C:RNA polymerase I complex"/>
    <property type="evidence" value="ECO:0007669"/>
    <property type="project" value="TreeGrafter"/>
</dbReference>
<protein>
    <recommendedName>
        <fullName evidence="2">DNA-directed RNA polymerases I and III subunit RPAC2</fullName>
    </recommendedName>
</protein>
<dbReference type="GO" id="GO:0046983">
    <property type="term" value="F:protein dimerization activity"/>
    <property type="evidence" value="ECO:0007669"/>
    <property type="project" value="InterPro"/>
</dbReference>
<organism evidence="9 10">
    <name type="scientific">Vigna mungo</name>
    <name type="common">Black gram</name>
    <name type="synonym">Phaseolus mungo</name>
    <dbReference type="NCBI Taxonomy" id="3915"/>
    <lineage>
        <taxon>Eukaryota</taxon>
        <taxon>Viridiplantae</taxon>
        <taxon>Streptophyta</taxon>
        <taxon>Embryophyta</taxon>
        <taxon>Tracheophyta</taxon>
        <taxon>Spermatophyta</taxon>
        <taxon>Magnoliopsida</taxon>
        <taxon>eudicotyledons</taxon>
        <taxon>Gunneridae</taxon>
        <taxon>Pentapetalae</taxon>
        <taxon>rosids</taxon>
        <taxon>fabids</taxon>
        <taxon>Fabales</taxon>
        <taxon>Fabaceae</taxon>
        <taxon>Papilionoideae</taxon>
        <taxon>50 kb inversion clade</taxon>
        <taxon>NPAAA clade</taxon>
        <taxon>indigoferoid/millettioid clade</taxon>
        <taxon>Phaseoleae</taxon>
        <taxon>Vigna</taxon>
    </lineage>
</organism>
<evidence type="ECO:0000256" key="7">
    <source>
        <dbReference type="SAM" id="SignalP"/>
    </source>
</evidence>
<dbReference type="GO" id="GO:0003677">
    <property type="term" value="F:DNA binding"/>
    <property type="evidence" value="ECO:0007669"/>
    <property type="project" value="InterPro"/>
</dbReference>
<proteinExistence type="inferred from homology"/>
<dbReference type="InterPro" id="IPR009025">
    <property type="entry name" value="RBP11-like_dimer"/>
</dbReference>
<dbReference type="InterPro" id="IPR033898">
    <property type="entry name" value="RNAP_AC19"/>
</dbReference>
<sequence length="117" mass="13493">MRSPPIEDLWSVLLMLCTQMELGSNSDDSKSTFCLVDEDHTFANAIRYTLNQDPRVTYCGYSIPHPSFNQVNIRVQTTEDPAKEVFKDGCMELMLMCRHVRISFDHALTQFKNNKTN</sequence>
<dbReference type="Pfam" id="PF13656">
    <property type="entry name" value="RNA_pol_L_2"/>
    <property type="match status" value="1"/>
</dbReference>
<dbReference type="GO" id="GO:0005666">
    <property type="term" value="C:RNA polymerase III complex"/>
    <property type="evidence" value="ECO:0007669"/>
    <property type="project" value="TreeGrafter"/>
</dbReference>
<dbReference type="PANTHER" id="PTHR13946">
    <property type="entry name" value="DNA-DIRECTED RNA POLYMERASE I,II,III"/>
    <property type="match status" value="1"/>
</dbReference>
<dbReference type="HAMAP" id="MF_00261">
    <property type="entry name" value="RNApol_arch_Rpo11"/>
    <property type="match status" value="1"/>
</dbReference>
<gene>
    <name evidence="9" type="ORF">V8G54_011784</name>
</gene>
<dbReference type="PANTHER" id="PTHR13946:SF28">
    <property type="entry name" value="DNA-DIRECTED RNA POLYMERASES I AND III SUBUNIT RPAC2"/>
    <property type="match status" value="1"/>
</dbReference>
<evidence type="ECO:0000256" key="3">
    <source>
        <dbReference type="ARBA" id="ARBA00022478"/>
    </source>
</evidence>
<dbReference type="GO" id="GO:0006362">
    <property type="term" value="P:transcription elongation by RNA polymerase I"/>
    <property type="evidence" value="ECO:0007669"/>
    <property type="project" value="TreeGrafter"/>
</dbReference>
<comment type="similarity">
    <text evidence="6">Belongs to the archaeal Rpo11/eukaryotic RPB11/RPC19 RNA polymerase subunit family.</text>
</comment>
<dbReference type="EMBL" id="CP144697">
    <property type="protein sequence ID" value="WVZ14218.1"/>
    <property type="molecule type" value="Genomic_DNA"/>
</dbReference>